<evidence type="ECO:0000313" key="2">
    <source>
        <dbReference type="Proteomes" id="UP000323506"/>
    </source>
</evidence>
<accession>A0A5D2F9G6</accession>
<keyword evidence="2" id="KW-1185">Reference proteome</keyword>
<gene>
    <name evidence="1" type="ORF">ES288_A09G100500v1</name>
</gene>
<dbReference type="Proteomes" id="UP000323506">
    <property type="component" value="Chromosome A09"/>
</dbReference>
<dbReference type="EMBL" id="CM017696">
    <property type="protein sequence ID" value="TYH01943.1"/>
    <property type="molecule type" value="Genomic_DNA"/>
</dbReference>
<evidence type="ECO:0000313" key="1">
    <source>
        <dbReference type="EMBL" id="TYH01943.1"/>
    </source>
</evidence>
<name>A0A5D2F9G6_GOSDA</name>
<sequence>MSECVSYEYFKEGSNIKHNHIIICHESVFTNLRMVGTLTLCSLKCLRRVFGFYDNNNVSFLGPALEIIHIKMDLVQMAKSPNYRLHSFFALLLDNRIFPMFQSDDLDVLLPG</sequence>
<proteinExistence type="predicted"/>
<organism evidence="1 2">
    <name type="scientific">Gossypium darwinii</name>
    <name type="common">Darwin's cotton</name>
    <name type="synonym">Gossypium barbadense var. darwinii</name>
    <dbReference type="NCBI Taxonomy" id="34276"/>
    <lineage>
        <taxon>Eukaryota</taxon>
        <taxon>Viridiplantae</taxon>
        <taxon>Streptophyta</taxon>
        <taxon>Embryophyta</taxon>
        <taxon>Tracheophyta</taxon>
        <taxon>Spermatophyta</taxon>
        <taxon>Magnoliopsida</taxon>
        <taxon>eudicotyledons</taxon>
        <taxon>Gunneridae</taxon>
        <taxon>Pentapetalae</taxon>
        <taxon>rosids</taxon>
        <taxon>malvids</taxon>
        <taxon>Malvales</taxon>
        <taxon>Malvaceae</taxon>
        <taxon>Malvoideae</taxon>
        <taxon>Gossypium</taxon>
    </lineage>
</organism>
<reference evidence="1 2" key="1">
    <citation type="submission" date="2019-06" db="EMBL/GenBank/DDBJ databases">
        <title>WGS assembly of Gossypium darwinii.</title>
        <authorList>
            <person name="Chen Z.J."/>
            <person name="Sreedasyam A."/>
            <person name="Ando A."/>
            <person name="Song Q."/>
            <person name="De L."/>
            <person name="Hulse-Kemp A."/>
            <person name="Ding M."/>
            <person name="Ye W."/>
            <person name="Kirkbride R."/>
            <person name="Jenkins J."/>
            <person name="Plott C."/>
            <person name="Lovell J."/>
            <person name="Lin Y.-M."/>
            <person name="Vaughn R."/>
            <person name="Liu B."/>
            <person name="Li W."/>
            <person name="Simpson S."/>
            <person name="Scheffler B."/>
            <person name="Saski C."/>
            <person name="Grover C."/>
            <person name="Hu G."/>
            <person name="Conover J."/>
            <person name="Carlson J."/>
            <person name="Shu S."/>
            <person name="Boston L."/>
            <person name="Williams M."/>
            <person name="Peterson D."/>
            <person name="Mcgee K."/>
            <person name="Jones D."/>
            <person name="Wendel J."/>
            <person name="Stelly D."/>
            <person name="Grimwood J."/>
            <person name="Schmutz J."/>
        </authorList>
    </citation>
    <scope>NUCLEOTIDE SEQUENCE [LARGE SCALE GENOMIC DNA]</scope>
    <source>
        <strain evidence="1">1808015.09</strain>
    </source>
</reference>
<dbReference type="AlphaFoldDB" id="A0A5D2F9G6"/>
<protein>
    <submittedName>
        <fullName evidence="1">Uncharacterized protein</fullName>
    </submittedName>
</protein>